<dbReference type="PANTHER" id="PTHR46035:SF1">
    <property type="entry name" value="TETRATRICOPEPTIDE REPEAT PROTEIN 4"/>
    <property type="match status" value="1"/>
</dbReference>
<dbReference type="PANTHER" id="PTHR46035">
    <property type="entry name" value="TETRATRICOPEPTIDE REPEAT PROTEIN 4"/>
    <property type="match status" value="1"/>
</dbReference>
<evidence type="ECO:0000256" key="2">
    <source>
        <dbReference type="ARBA" id="ARBA00022803"/>
    </source>
</evidence>
<name>A0A7R8X6W4_9CRUS</name>
<sequence>MEDPESDDSAIDFLEAMAKRSYLEGWNEETWEEEMEKHPAFMTKPAEGPDIPPLVEAFQQLKYDPEENTKTDLAQNYKEDGNRHFQAKKYHLAIENYTAGIKENAPDLSLNAILHANRAAAHFRLQNFRSSLRDCIEAVKLDPNHYKAALRAAECCKELHEFPDGFKWCAYARKLPSAIESKVQEAHEALLKQQRDWEHRQKKEAAEMRKQEKKERRLQKILDSQGIKFFGMQPKNLEEKVKVDDDGELHWPVVFFYPQHGLSDFIEEFYEQGSIQEHLEEMFKEPASWDAAGEYKPNLLDVYFEDPDRYTLHMVDLNAPLVKILSHPRYA</sequence>
<keyword evidence="6" id="KW-1185">Reference proteome</keyword>
<reference evidence="5" key="1">
    <citation type="submission" date="2020-11" db="EMBL/GenBank/DDBJ databases">
        <authorList>
            <person name="Tran Van P."/>
        </authorList>
    </citation>
    <scope>NUCLEOTIDE SEQUENCE</scope>
</reference>
<keyword evidence="1" id="KW-0677">Repeat</keyword>
<gene>
    <name evidence="5" type="ORF">DSTB1V02_LOCUS790</name>
</gene>
<evidence type="ECO:0000313" key="6">
    <source>
        <dbReference type="Proteomes" id="UP000677054"/>
    </source>
</evidence>
<dbReference type="OrthoDB" id="420195at2759"/>
<dbReference type="Gene3D" id="1.25.40.10">
    <property type="entry name" value="Tetratricopeptide repeat domain"/>
    <property type="match status" value="1"/>
</dbReference>
<dbReference type="SUPFAM" id="SSF48452">
    <property type="entry name" value="TPR-like"/>
    <property type="match status" value="1"/>
</dbReference>
<dbReference type="Pfam" id="PF18972">
    <property type="entry name" value="Wheel"/>
    <property type="match status" value="1"/>
</dbReference>
<keyword evidence="2" id="KW-0802">TPR repeat</keyword>
<dbReference type="InterPro" id="IPR044059">
    <property type="entry name" value="Csn1/TTC4_wheel"/>
</dbReference>
<evidence type="ECO:0000256" key="1">
    <source>
        <dbReference type="ARBA" id="ARBA00022737"/>
    </source>
</evidence>
<dbReference type="SMART" id="SM00028">
    <property type="entry name" value="TPR"/>
    <property type="match status" value="2"/>
</dbReference>
<dbReference type="InterPro" id="IPR011990">
    <property type="entry name" value="TPR-like_helical_dom_sf"/>
</dbReference>
<dbReference type="GO" id="GO:0006457">
    <property type="term" value="P:protein folding"/>
    <property type="evidence" value="ECO:0007669"/>
    <property type="project" value="TreeGrafter"/>
</dbReference>
<dbReference type="GO" id="GO:0051879">
    <property type="term" value="F:Hsp90 protein binding"/>
    <property type="evidence" value="ECO:0007669"/>
    <property type="project" value="InterPro"/>
</dbReference>
<evidence type="ECO:0000259" key="4">
    <source>
        <dbReference type="Pfam" id="PF18972"/>
    </source>
</evidence>
<accession>A0A7R8X6W4</accession>
<protein>
    <recommendedName>
        <fullName evidence="4">Cns1/TTC4 wheel domain-containing protein</fullName>
    </recommendedName>
</protein>
<organism evidence="5">
    <name type="scientific">Darwinula stevensoni</name>
    <dbReference type="NCBI Taxonomy" id="69355"/>
    <lineage>
        <taxon>Eukaryota</taxon>
        <taxon>Metazoa</taxon>
        <taxon>Ecdysozoa</taxon>
        <taxon>Arthropoda</taxon>
        <taxon>Crustacea</taxon>
        <taxon>Oligostraca</taxon>
        <taxon>Ostracoda</taxon>
        <taxon>Podocopa</taxon>
        <taxon>Podocopida</taxon>
        <taxon>Darwinulocopina</taxon>
        <taxon>Darwinuloidea</taxon>
        <taxon>Darwinulidae</taxon>
        <taxon>Darwinula</taxon>
    </lineage>
</organism>
<dbReference type="EMBL" id="LR899578">
    <property type="protein sequence ID" value="CAD7240783.1"/>
    <property type="molecule type" value="Genomic_DNA"/>
</dbReference>
<dbReference type="Proteomes" id="UP000677054">
    <property type="component" value="Unassembled WGS sequence"/>
</dbReference>
<proteinExistence type="inferred from homology"/>
<dbReference type="AlphaFoldDB" id="A0A7R8X6W4"/>
<dbReference type="EMBL" id="CAJPEV010000061">
    <property type="protein sequence ID" value="CAG0879853.1"/>
    <property type="molecule type" value="Genomic_DNA"/>
</dbReference>
<dbReference type="GO" id="GO:0005829">
    <property type="term" value="C:cytosol"/>
    <property type="evidence" value="ECO:0007669"/>
    <property type="project" value="TreeGrafter"/>
</dbReference>
<evidence type="ECO:0000256" key="3">
    <source>
        <dbReference type="ARBA" id="ARBA00023602"/>
    </source>
</evidence>
<dbReference type="InterPro" id="IPR019734">
    <property type="entry name" value="TPR_rpt"/>
</dbReference>
<evidence type="ECO:0000313" key="5">
    <source>
        <dbReference type="EMBL" id="CAD7240783.1"/>
    </source>
</evidence>
<feature type="domain" description="Cns1/TTC4 wheel" evidence="4">
    <location>
        <begin position="246"/>
        <end position="328"/>
    </location>
</feature>
<comment type="similarity">
    <text evidence="3">Belongs to the TTC4 family.</text>
</comment>
<dbReference type="GO" id="GO:0005634">
    <property type="term" value="C:nucleus"/>
    <property type="evidence" value="ECO:0007669"/>
    <property type="project" value="TreeGrafter"/>
</dbReference>
<dbReference type="GO" id="GO:0030544">
    <property type="term" value="F:Hsp70 protein binding"/>
    <property type="evidence" value="ECO:0007669"/>
    <property type="project" value="TreeGrafter"/>
</dbReference>